<dbReference type="RefSeq" id="XP_062679183.1">
    <property type="nucleotide sequence ID" value="XM_062822499.1"/>
</dbReference>
<dbReference type="EMBL" id="JAUEPP010000006">
    <property type="protein sequence ID" value="KAK3340241.1"/>
    <property type="molecule type" value="Genomic_DNA"/>
</dbReference>
<accession>A0AAE0JAS4</accession>
<sequence>MFLSLFLCLPNHPCSNFSLSLSLSLSQLASLLASHPLHCKFFSLFPSIQHPVSYNAICVTIHHARPQPPPLQHLLLPTSFLPEPDLTQQQASTTVPPPLRIRAA</sequence>
<dbReference type="GeneID" id="87859653"/>
<evidence type="ECO:0000313" key="1">
    <source>
        <dbReference type="EMBL" id="KAK3340241.1"/>
    </source>
</evidence>
<name>A0AAE0JAS4_9PEZI</name>
<organism evidence="1 2">
    <name type="scientific">Neurospora tetraspora</name>
    <dbReference type="NCBI Taxonomy" id="94610"/>
    <lineage>
        <taxon>Eukaryota</taxon>
        <taxon>Fungi</taxon>
        <taxon>Dikarya</taxon>
        <taxon>Ascomycota</taxon>
        <taxon>Pezizomycotina</taxon>
        <taxon>Sordariomycetes</taxon>
        <taxon>Sordariomycetidae</taxon>
        <taxon>Sordariales</taxon>
        <taxon>Sordariaceae</taxon>
        <taxon>Neurospora</taxon>
    </lineage>
</organism>
<reference evidence="1" key="1">
    <citation type="journal article" date="2023" name="Mol. Phylogenet. Evol.">
        <title>Genome-scale phylogeny and comparative genomics of the fungal order Sordariales.</title>
        <authorList>
            <person name="Hensen N."/>
            <person name="Bonometti L."/>
            <person name="Westerberg I."/>
            <person name="Brannstrom I.O."/>
            <person name="Guillou S."/>
            <person name="Cros-Aarteil S."/>
            <person name="Calhoun S."/>
            <person name="Haridas S."/>
            <person name="Kuo A."/>
            <person name="Mondo S."/>
            <person name="Pangilinan J."/>
            <person name="Riley R."/>
            <person name="LaButti K."/>
            <person name="Andreopoulos B."/>
            <person name="Lipzen A."/>
            <person name="Chen C."/>
            <person name="Yan M."/>
            <person name="Daum C."/>
            <person name="Ng V."/>
            <person name="Clum A."/>
            <person name="Steindorff A."/>
            <person name="Ohm R.A."/>
            <person name="Martin F."/>
            <person name="Silar P."/>
            <person name="Natvig D.O."/>
            <person name="Lalanne C."/>
            <person name="Gautier V."/>
            <person name="Ament-Velasquez S.L."/>
            <person name="Kruys A."/>
            <person name="Hutchinson M.I."/>
            <person name="Powell A.J."/>
            <person name="Barry K."/>
            <person name="Miller A.N."/>
            <person name="Grigoriev I.V."/>
            <person name="Debuchy R."/>
            <person name="Gladieux P."/>
            <person name="Hiltunen Thoren M."/>
            <person name="Johannesson H."/>
        </authorList>
    </citation>
    <scope>NUCLEOTIDE SEQUENCE</scope>
    <source>
        <strain evidence="1">CBS 560.94</strain>
    </source>
</reference>
<gene>
    <name evidence="1" type="ORF">B0H65DRAFT_252815</name>
</gene>
<evidence type="ECO:0000313" key="2">
    <source>
        <dbReference type="Proteomes" id="UP001278500"/>
    </source>
</evidence>
<protein>
    <submittedName>
        <fullName evidence="1">Uncharacterized protein</fullName>
    </submittedName>
</protein>
<dbReference type="AlphaFoldDB" id="A0AAE0JAS4"/>
<dbReference type="Proteomes" id="UP001278500">
    <property type="component" value="Unassembled WGS sequence"/>
</dbReference>
<comment type="caution">
    <text evidence="1">The sequence shown here is derived from an EMBL/GenBank/DDBJ whole genome shotgun (WGS) entry which is preliminary data.</text>
</comment>
<proteinExistence type="predicted"/>
<reference evidence="1" key="2">
    <citation type="submission" date="2023-06" db="EMBL/GenBank/DDBJ databases">
        <authorList>
            <consortium name="Lawrence Berkeley National Laboratory"/>
            <person name="Haridas S."/>
            <person name="Hensen N."/>
            <person name="Bonometti L."/>
            <person name="Westerberg I."/>
            <person name="Brannstrom I.O."/>
            <person name="Guillou S."/>
            <person name="Cros-Aarteil S."/>
            <person name="Calhoun S."/>
            <person name="Kuo A."/>
            <person name="Mondo S."/>
            <person name="Pangilinan J."/>
            <person name="Riley R."/>
            <person name="Labutti K."/>
            <person name="Andreopoulos B."/>
            <person name="Lipzen A."/>
            <person name="Chen C."/>
            <person name="Yanf M."/>
            <person name="Daum C."/>
            <person name="Ng V."/>
            <person name="Clum A."/>
            <person name="Steindorff A."/>
            <person name="Ohm R."/>
            <person name="Martin F."/>
            <person name="Silar P."/>
            <person name="Natvig D."/>
            <person name="Lalanne C."/>
            <person name="Gautier V."/>
            <person name="Ament-Velasquez S.L."/>
            <person name="Kruys A."/>
            <person name="Hutchinson M.I."/>
            <person name="Powell A.J."/>
            <person name="Barry K."/>
            <person name="Miller A.N."/>
            <person name="Grigoriev I.V."/>
            <person name="Debuchy R."/>
            <person name="Gladieux P."/>
            <person name="Thoren M.H."/>
            <person name="Johannesson H."/>
        </authorList>
    </citation>
    <scope>NUCLEOTIDE SEQUENCE</scope>
    <source>
        <strain evidence="1">CBS 560.94</strain>
    </source>
</reference>
<keyword evidence="2" id="KW-1185">Reference proteome</keyword>